<feature type="binding site" evidence="10">
    <location>
        <position position="161"/>
    </location>
    <ligand>
        <name>NAD(+)</name>
        <dbReference type="ChEBI" id="CHEBI:57540"/>
    </ligand>
</feature>
<feature type="binding site" evidence="9">
    <location>
        <begin position="158"/>
        <end position="161"/>
    </location>
    <ligand>
        <name>substrate</name>
    </ligand>
</feature>
<dbReference type="InterPro" id="IPR014026">
    <property type="entry name" value="UDP-Glc/GDP-Man_DH_dimer"/>
</dbReference>
<dbReference type="SUPFAM" id="SSF48179">
    <property type="entry name" value="6-phosphogluconate dehydrogenase C-terminal domain-like"/>
    <property type="match status" value="1"/>
</dbReference>
<gene>
    <name evidence="12" type="ORF">A3D34_02985</name>
</gene>
<dbReference type="SUPFAM" id="SSF52413">
    <property type="entry name" value="UDP-glucose/GDP-mannose dehydrogenase C-terminal domain"/>
    <property type="match status" value="1"/>
</dbReference>
<accession>A0A1G2HV49</accession>
<reference evidence="12 13" key="1">
    <citation type="journal article" date="2016" name="Nat. Commun.">
        <title>Thousands of microbial genomes shed light on interconnected biogeochemical processes in an aquifer system.</title>
        <authorList>
            <person name="Anantharaman K."/>
            <person name="Brown C.T."/>
            <person name="Hug L.A."/>
            <person name="Sharon I."/>
            <person name="Castelle C.J."/>
            <person name="Probst A.J."/>
            <person name="Thomas B.C."/>
            <person name="Singh A."/>
            <person name="Wilkins M.J."/>
            <person name="Karaoz U."/>
            <person name="Brodie E.L."/>
            <person name="Williams K.H."/>
            <person name="Hubbard S.S."/>
            <person name="Banfield J.F."/>
        </authorList>
    </citation>
    <scope>NUCLEOTIDE SEQUENCE [LARGE SCALE GENOMIC DNA]</scope>
</reference>
<dbReference type="InterPro" id="IPR008927">
    <property type="entry name" value="6-PGluconate_DH-like_C_sf"/>
</dbReference>
<dbReference type="SUPFAM" id="SSF51735">
    <property type="entry name" value="NAD(P)-binding Rossmann-fold domains"/>
    <property type="match status" value="1"/>
</dbReference>
<evidence type="ECO:0000256" key="7">
    <source>
        <dbReference type="PIRNR" id="PIRNR000124"/>
    </source>
</evidence>
<dbReference type="GO" id="GO:0000271">
    <property type="term" value="P:polysaccharide biosynthetic process"/>
    <property type="evidence" value="ECO:0007669"/>
    <property type="project" value="InterPro"/>
</dbReference>
<evidence type="ECO:0000313" key="12">
    <source>
        <dbReference type="EMBL" id="OGZ66111.1"/>
    </source>
</evidence>
<feature type="binding site" evidence="10">
    <location>
        <position position="35"/>
    </location>
    <ligand>
        <name>NAD(+)</name>
        <dbReference type="ChEBI" id="CHEBI:57540"/>
    </ligand>
</feature>
<evidence type="ECO:0000313" key="13">
    <source>
        <dbReference type="Proteomes" id="UP000179183"/>
    </source>
</evidence>
<feature type="binding site" evidence="10">
    <location>
        <position position="86"/>
    </location>
    <ligand>
        <name>NAD(+)</name>
        <dbReference type="ChEBI" id="CHEBI:57540"/>
    </ligand>
</feature>
<dbReference type="InterPro" id="IPR014027">
    <property type="entry name" value="UDP-Glc/GDP-Man_DH_C"/>
</dbReference>
<proteinExistence type="inferred from homology"/>
<feature type="binding site" evidence="10">
    <location>
        <position position="124"/>
    </location>
    <ligand>
        <name>NAD(+)</name>
        <dbReference type="ChEBI" id="CHEBI:57540"/>
    </ligand>
</feature>
<dbReference type="PANTHER" id="PTHR43750">
    <property type="entry name" value="UDP-GLUCOSE 6-DEHYDROGENASE TUAD"/>
    <property type="match status" value="1"/>
</dbReference>
<dbReference type="InterPro" id="IPR001732">
    <property type="entry name" value="UDP-Glc/GDP-Man_DH_N"/>
</dbReference>
<dbReference type="GO" id="GO:0051287">
    <property type="term" value="F:NAD binding"/>
    <property type="evidence" value="ECO:0007669"/>
    <property type="project" value="InterPro"/>
</dbReference>
<name>A0A1G2HV49_9BACT</name>
<feature type="binding site" evidence="10">
    <location>
        <position position="30"/>
    </location>
    <ligand>
        <name>NAD(+)</name>
        <dbReference type="ChEBI" id="CHEBI:57540"/>
    </ligand>
</feature>
<dbReference type="InterPro" id="IPR028357">
    <property type="entry name" value="UDPglc_DH_bac"/>
</dbReference>
<evidence type="ECO:0000256" key="10">
    <source>
        <dbReference type="PIRSR" id="PIRSR500134-3"/>
    </source>
</evidence>
<dbReference type="Gene3D" id="3.40.50.720">
    <property type="entry name" value="NAD(P)-binding Rossmann-like Domain"/>
    <property type="match status" value="2"/>
</dbReference>
<feature type="binding site" evidence="9">
    <location>
        <position position="276"/>
    </location>
    <ligand>
        <name>substrate</name>
    </ligand>
</feature>
<feature type="active site" description="Nucleophile" evidence="8">
    <location>
        <position position="279"/>
    </location>
</feature>
<evidence type="ECO:0000259" key="11">
    <source>
        <dbReference type="SMART" id="SM00984"/>
    </source>
</evidence>
<comment type="similarity">
    <text evidence="2 7">Belongs to the UDP-glucose/GDP-mannose dehydrogenase family.</text>
</comment>
<evidence type="ECO:0000256" key="2">
    <source>
        <dbReference type="ARBA" id="ARBA00006601"/>
    </source>
</evidence>
<dbReference type="SMART" id="SM00984">
    <property type="entry name" value="UDPG_MGDP_dh_C"/>
    <property type="match status" value="1"/>
</dbReference>
<dbReference type="AlphaFoldDB" id="A0A1G2HV49"/>
<protein>
    <recommendedName>
        <fullName evidence="3 7">UDP-glucose 6-dehydrogenase</fullName>
        <ecNumber evidence="3 7">1.1.1.22</ecNumber>
    </recommendedName>
</protein>
<dbReference type="PIRSF" id="PIRSF000124">
    <property type="entry name" value="UDPglc_GDPman_dh"/>
    <property type="match status" value="1"/>
</dbReference>
<keyword evidence="4 7" id="KW-0560">Oxidoreductase</keyword>
<dbReference type="UniPathway" id="UPA00038">
    <property type="reaction ID" value="UER00491"/>
</dbReference>
<evidence type="ECO:0000256" key="5">
    <source>
        <dbReference type="ARBA" id="ARBA00023027"/>
    </source>
</evidence>
<organism evidence="12 13">
    <name type="scientific">Candidatus Staskawiczbacteria bacterium RIFCSPHIGHO2_02_FULL_33_16</name>
    <dbReference type="NCBI Taxonomy" id="1802204"/>
    <lineage>
        <taxon>Bacteria</taxon>
        <taxon>Candidatus Staskawicziibacteriota</taxon>
    </lineage>
</organism>
<dbReference type="InterPro" id="IPR017476">
    <property type="entry name" value="UDP-Glc/GDP-Man"/>
</dbReference>
<dbReference type="Gene3D" id="1.20.5.100">
    <property type="entry name" value="Cytochrome c1, transmembrane anchor, C-terminal"/>
    <property type="match status" value="1"/>
</dbReference>
<dbReference type="PANTHER" id="PTHR43750:SF3">
    <property type="entry name" value="UDP-GLUCOSE 6-DEHYDROGENASE TUAD"/>
    <property type="match status" value="1"/>
</dbReference>
<evidence type="ECO:0000256" key="8">
    <source>
        <dbReference type="PIRSR" id="PIRSR500134-1"/>
    </source>
</evidence>
<dbReference type="EC" id="1.1.1.22" evidence="3 7"/>
<dbReference type="Proteomes" id="UP000179183">
    <property type="component" value="Unassembled WGS sequence"/>
</dbReference>
<sequence length="457" mass="50538">MNISVVGTGYVGLVTGVGLASIGHKVVCVDIDNAKVEKINKGQSPIHEKNLDGLLKKVLAKKLFLATTNLDSAVKNSQITFIAVGTPSKKNDDIDLTYIKKVSEQIGKALASKKEYHLVVVKSTVAPETTLKVVLPLLEKYSKKKAGITFGVCMNPEFLREGVAIDDFMNPDRIVIGEFDKKSGDTLEKVYKNFKTDIVKTSLNNAEMIKYTNNALLATLISFSNEIANISQTIPGANVFEIFKGVALDKRLNPIINSKRVNTQILSYLNPGCGFGGSCFPKDVKALTAFAKKKKYHAALLTAVLDINKKQPLKLVRLTEQKIGNLKNKNIAVLGLAFKPETDDVRESPAISIIKELIAKKANVFTYDPIVDPKTAGTHFKNLSFNHTESLHEVIKNKDACLIVTNWKEFEKLTPEFIKSNMKNHLFIDGRGFFHNKDISEINYLGIGLGRNKKHHN</sequence>
<evidence type="ECO:0000256" key="6">
    <source>
        <dbReference type="ARBA" id="ARBA00047473"/>
    </source>
</evidence>
<dbReference type="GO" id="GO:0006065">
    <property type="term" value="P:UDP-glucuronate biosynthetic process"/>
    <property type="evidence" value="ECO:0007669"/>
    <property type="project" value="UniProtKB-UniPathway"/>
</dbReference>
<feature type="binding site" evidence="9">
    <location>
        <position position="339"/>
    </location>
    <ligand>
        <name>substrate</name>
    </ligand>
</feature>
<dbReference type="Pfam" id="PF00984">
    <property type="entry name" value="UDPG_MGDP_dh"/>
    <property type="match status" value="1"/>
</dbReference>
<evidence type="ECO:0000256" key="1">
    <source>
        <dbReference type="ARBA" id="ARBA00004701"/>
    </source>
</evidence>
<dbReference type="EMBL" id="MHOQ01000032">
    <property type="protein sequence ID" value="OGZ66111.1"/>
    <property type="molecule type" value="Genomic_DNA"/>
</dbReference>
<feature type="binding site" evidence="10">
    <location>
        <position position="282"/>
    </location>
    <ligand>
        <name>NAD(+)</name>
        <dbReference type="ChEBI" id="CHEBI:57540"/>
    </ligand>
</feature>
<dbReference type="Pfam" id="PF03720">
    <property type="entry name" value="UDPG_MGDP_dh_C"/>
    <property type="match status" value="1"/>
</dbReference>
<comment type="pathway">
    <text evidence="1">Nucleotide-sugar biosynthesis; UDP-alpha-D-glucuronate biosynthesis; UDP-alpha-D-glucuronate from UDP-alpha-D-glucose: step 1/1.</text>
</comment>
<dbReference type="InterPro" id="IPR036220">
    <property type="entry name" value="UDP-Glc/GDP-Man_DH_C_sf"/>
</dbReference>
<feature type="binding site" evidence="10">
    <location>
        <position position="346"/>
    </location>
    <ligand>
        <name>NAD(+)</name>
        <dbReference type="ChEBI" id="CHEBI:57540"/>
    </ligand>
</feature>
<dbReference type="InterPro" id="IPR036291">
    <property type="entry name" value="NAD(P)-bd_dom_sf"/>
</dbReference>
<evidence type="ECO:0000256" key="3">
    <source>
        <dbReference type="ARBA" id="ARBA00012954"/>
    </source>
</evidence>
<evidence type="ECO:0000256" key="4">
    <source>
        <dbReference type="ARBA" id="ARBA00023002"/>
    </source>
</evidence>
<feature type="domain" description="UDP-glucose/GDP-mannose dehydrogenase C-terminal" evidence="11">
    <location>
        <begin position="332"/>
        <end position="436"/>
    </location>
</feature>
<comment type="caution">
    <text evidence="12">The sequence shown here is derived from an EMBL/GenBank/DDBJ whole genome shotgun (WGS) entry which is preliminary data.</text>
</comment>
<dbReference type="Pfam" id="PF03721">
    <property type="entry name" value="UDPG_MGDP_dh_N"/>
    <property type="match status" value="1"/>
</dbReference>
<dbReference type="GO" id="GO:0003979">
    <property type="term" value="F:UDP-glucose 6-dehydrogenase activity"/>
    <property type="evidence" value="ECO:0007669"/>
    <property type="project" value="UniProtKB-EC"/>
</dbReference>
<feature type="binding site" evidence="9">
    <location>
        <begin position="268"/>
        <end position="272"/>
    </location>
    <ligand>
        <name>substrate</name>
    </ligand>
</feature>
<feature type="binding site" evidence="9">
    <location>
        <position position="210"/>
    </location>
    <ligand>
        <name>substrate</name>
    </ligand>
</feature>
<evidence type="ECO:0000256" key="9">
    <source>
        <dbReference type="PIRSR" id="PIRSR500134-2"/>
    </source>
</evidence>
<dbReference type="NCBIfam" id="TIGR03026">
    <property type="entry name" value="NDP-sugDHase"/>
    <property type="match status" value="1"/>
</dbReference>
<dbReference type="PIRSF" id="PIRSF500134">
    <property type="entry name" value="UDPglc_DH_bac"/>
    <property type="match status" value="1"/>
</dbReference>
<keyword evidence="5 7" id="KW-0520">NAD</keyword>
<comment type="catalytic activity">
    <reaction evidence="6 7">
        <text>UDP-alpha-D-glucose + 2 NAD(+) + H2O = UDP-alpha-D-glucuronate + 2 NADH + 3 H(+)</text>
        <dbReference type="Rhea" id="RHEA:23596"/>
        <dbReference type="ChEBI" id="CHEBI:15377"/>
        <dbReference type="ChEBI" id="CHEBI:15378"/>
        <dbReference type="ChEBI" id="CHEBI:57540"/>
        <dbReference type="ChEBI" id="CHEBI:57945"/>
        <dbReference type="ChEBI" id="CHEBI:58052"/>
        <dbReference type="ChEBI" id="CHEBI:58885"/>
        <dbReference type="EC" id="1.1.1.22"/>
    </reaction>
</comment>